<evidence type="ECO:0000313" key="3">
    <source>
        <dbReference type="EMBL" id="OTW44037.1"/>
    </source>
</evidence>
<comment type="caution">
    <text evidence="3">The sequence shown here is derived from an EMBL/GenBank/DDBJ whole genome shotgun (WGS) entry which is preliminary data.</text>
</comment>
<reference evidence="3 4" key="1">
    <citation type="submission" date="2016-10" db="EMBL/GenBank/DDBJ databases">
        <title>Comparative genomics of Bacillus thuringiensis reveals a path to pathogens against multiple invertebrate hosts.</title>
        <authorList>
            <person name="Zheng J."/>
            <person name="Gao Q."/>
            <person name="Liu H."/>
            <person name="Peng D."/>
            <person name="Ruan L."/>
            <person name="Sun M."/>
        </authorList>
    </citation>
    <scope>NUCLEOTIDE SEQUENCE [LARGE SCALE GENOMIC DNA]</scope>
    <source>
        <strain evidence="3">BGSC 4AC1</strain>
    </source>
</reference>
<dbReference type="GO" id="GO:0003677">
    <property type="term" value="F:DNA binding"/>
    <property type="evidence" value="ECO:0007669"/>
    <property type="project" value="UniProtKB-KW"/>
</dbReference>
<dbReference type="SUPFAM" id="SSF47413">
    <property type="entry name" value="lambda repressor-like DNA-binding domains"/>
    <property type="match status" value="1"/>
</dbReference>
<dbReference type="InterPro" id="IPR010982">
    <property type="entry name" value="Lambda_DNA-bd_dom_sf"/>
</dbReference>
<evidence type="ECO:0000313" key="4">
    <source>
        <dbReference type="Proteomes" id="UP000195152"/>
    </source>
</evidence>
<dbReference type="EMBL" id="NFCF01000117">
    <property type="protein sequence ID" value="OTW44037.1"/>
    <property type="molecule type" value="Genomic_DNA"/>
</dbReference>
<dbReference type="PROSITE" id="PS50943">
    <property type="entry name" value="HTH_CROC1"/>
    <property type="match status" value="1"/>
</dbReference>
<proteinExistence type="predicted"/>
<dbReference type="InterPro" id="IPR001387">
    <property type="entry name" value="Cro/C1-type_HTH"/>
</dbReference>
<gene>
    <name evidence="3" type="ORF">BK699_33615</name>
</gene>
<dbReference type="SMR" id="A0A242VXV1"/>
<organism evidence="3 4">
    <name type="scientific">Bacillus thuringiensis serovar mexicanensis</name>
    <dbReference type="NCBI Taxonomy" id="180868"/>
    <lineage>
        <taxon>Bacteria</taxon>
        <taxon>Bacillati</taxon>
        <taxon>Bacillota</taxon>
        <taxon>Bacilli</taxon>
        <taxon>Bacillales</taxon>
        <taxon>Bacillaceae</taxon>
        <taxon>Bacillus</taxon>
        <taxon>Bacillus cereus group</taxon>
    </lineage>
</organism>
<dbReference type="CDD" id="cd00093">
    <property type="entry name" value="HTH_XRE"/>
    <property type="match status" value="1"/>
</dbReference>
<evidence type="ECO:0000259" key="2">
    <source>
        <dbReference type="PROSITE" id="PS50943"/>
    </source>
</evidence>
<evidence type="ECO:0000256" key="1">
    <source>
        <dbReference type="ARBA" id="ARBA00023125"/>
    </source>
</evidence>
<feature type="domain" description="HTH cro/C1-type" evidence="2">
    <location>
        <begin position="8"/>
        <end position="62"/>
    </location>
</feature>
<protein>
    <submittedName>
        <fullName evidence="3">Transcriptional regulator</fullName>
    </submittedName>
</protein>
<dbReference type="Gene3D" id="1.10.260.40">
    <property type="entry name" value="lambda repressor-like DNA-binding domains"/>
    <property type="match status" value="1"/>
</dbReference>
<dbReference type="PANTHER" id="PTHR46558:SF11">
    <property type="entry name" value="HTH-TYPE TRANSCRIPTIONAL REGULATOR XRE"/>
    <property type="match status" value="1"/>
</dbReference>
<accession>A0A242VXV1</accession>
<keyword evidence="1" id="KW-0238">DNA-binding</keyword>
<name>A0A242VXV1_BACTU</name>
<dbReference type="PANTHER" id="PTHR46558">
    <property type="entry name" value="TRACRIPTIONAL REGULATORY PROTEIN-RELATED-RELATED"/>
    <property type="match status" value="1"/>
</dbReference>
<sequence length="114" mass="13444">MRHFGQILKKLRKSRGLTQEQLSHKLNLSRSQIKNWETDRYQPDIDTLVIIASFFNVSVDVLIGFKSDFEDEPLQELLSNVQTTYTALNEHQRERFCKQVSVLIDMLEDNQDIF</sequence>
<dbReference type="Pfam" id="PF01381">
    <property type="entry name" value="HTH_3"/>
    <property type="match status" value="1"/>
</dbReference>
<dbReference type="RefSeq" id="WP_001215553.1">
    <property type="nucleotide sequence ID" value="NZ_NFCF01000117.1"/>
</dbReference>
<dbReference type="SMART" id="SM00530">
    <property type="entry name" value="HTH_XRE"/>
    <property type="match status" value="1"/>
</dbReference>
<dbReference type="AlphaFoldDB" id="A0A242VXV1"/>
<dbReference type="Proteomes" id="UP000195152">
    <property type="component" value="Unassembled WGS sequence"/>
</dbReference>